<dbReference type="Pfam" id="PF04212">
    <property type="entry name" value="MIT"/>
    <property type="match status" value="1"/>
</dbReference>
<evidence type="ECO:0000259" key="4">
    <source>
        <dbReference type="PROSITE" id="PS50011"/>
    </source>
</evidence>
<dbReference type="AlphaFoldDB" id="A0A0L0BZJ0"/>
<accession>A0A0L0BZJ0</accession>
<organism evidence="6 7">
    <name type="scientific">Lucilia cuprina</name>
    <name type="common">Green bottle fly</name>
    <name type="synonym">Australian sheep blowfly</name>
    <dbReference type="NCBI Taxonomy" id="7375"/>
    <lineage>
        <taxon>Eukaryota</taxon>
        <taxon>Metazoa</taxon>
        <taxon>Ecdysozoa</taxon>
        <taxon>Arthropoda</taxon>
        <taxon>Hexapoda</taxon>
        <taxon>Insecta</taxon>
        <taxon>Pterygota</taxon>
        <taxon>Neoptera</taxon>
        <taxon>Endopterygota</taxon>
        <taxon>Diptera</taxon>
        <taxon>Brachycera</taxon>
        <taxon>Muscomorpha</taxon>
        <taxon>Oestroidea</taxon>
        <taxon>Calliphoridae</taxon>
        <taxon>Luciliinae</taxon>
        <taxon>Lucilia</taxon>
    </lineage>
</organism>
<keyword evidence="7" id="KW-1185">Reference proteome</keyword>
<dbReference type="InterPro" id="IPR011009">
    <property type="entry name" value="Kinase-like_dom_sf"/>
</dbReference>
<dbReference type="Gene3D" id="1.10.510.10">
    <property type="entry name" value="Transferase(Phosphotransferase) domain 1"/>
    <property type="match status" value="1"/>
</dbReference>
<dbReference type="STRING" id="7375.A0A0L0BZJ0"/>
<dbReference type="EMBL" id="JRES01001197">
    <property type="protein sequence ID" value="KNC24659.1"/>
    <property type="molecule type" value="Genomic_DNA"/>
</dbReference>
<evidence type="ECO:0000313" key="7">
    <source>
        <dbReference type="Proteomes" id="UP000037069"/>
    </source>
</evidence>
<evidence type="ECO:0000259" key="5">
    <source>
        <dbReference type="PROSITE" id="PS50195"/>
    </source>
</evidence>
<evidence type="ECO:0000313" key="6">
    <source>
        <dbReference type="EMBL" id="KNC24659.1"/>
    </source>
</evidence>
<dbReference type="SMART" id="SM00312">
    <property type="entry name" value="PX"/>
    <property type="match status" value="1"/>
</dbReference>
<dbReference type="OMA" id="TFRSDWW"/>
<dbReference type="SUPFAM" id="SSF64268">
    <property type="entry name" value="PX domain"/>
    <property type="match status" value="1"/>
</dbReference>
<dbReference type="GO" id="GO:0035091">
    <property type="term" value="F:phosphatidylinositol binding"/>
    <property type="evidence" value="ECO:0007669"/>
    <property type="project" value="InterPro"/>
</dbReference>
<dbReference type="InterPro" id="IPR051866">
    <property type="entry name" value="Intracell_Sig-Traffick_Protein"/>
</dbReference>
<dbReference type="SUPFAM" id="SSF56112">
    <property type="entry name" value="Protein kinase-like (PK-like)"/>
    <property type="match status" value="1"/>
</dbReference>
<proteinExistence type="predicted"/>
<dbReference type="Pfam" id="PF00069">
    <property type="entry name" value="Pkinase"/>
    <property type="match status" value="1"/>
</dbReference>
<keyword evidence="2" id="KW-0524">Neurogenesis</keyword>
<comment type="caution">
    <text evidence="6">The sequence shown here is derived from an EMBL/GenBank/DDBJ whole genome shotgun (WGS) entry which is preliminary data.</text>
</comment>
<feature type="compositionally biased region" description="Acidic residues" evidence="3">
    <location>
        <begin position="194"/>
        <end position="212"/>
    </location>
</feature>
<dbReference type="InterPro" id="IPR036871">
    <property type="entry name" value="PX_dom_sf"/>
</dbReference>
<keyword evidence="1" id="KW-0551">Lipid droplet</keyword>
<dbReference type="SMART" id="SM00745">
    <property type="entry name" value="MIT"/>
    <property type="match status" value="1"/>
</dbReference>
<dbReference type="PROSITE" id="PS50195">
    <property type="entry name" value="PX"/>
    <property type="match status" value="1"/>
</dbReference>
<dbReference type="GO" id="GO:0004672">
    <property type="term" value="F:protein kinase activity"/>
    <property type="evidence" value="ECO:0007669"/>
    <property type="project" value="InterPro"/>
</dbReference>
<dbReference type="PANTHER" id="PTHR15508">
    <property type="entry name" value="RIBOSOMAL PROTEIN S6 KINASE"/>
    <property type="match status" value="1"/>
</dbReference>
<dbReference type="PROSITE" id="PS50011">
    <property type="entry name" value="PROTEIN_KINASE_DOM"/>
    <property type="match status" value="1"/>
</dbReference>
<dbReference type="InterPro" id="IPR007330">
    <property type="entry name" value="MIT_dom"/>
</dbReference>
<dbReference type="SUPFAM" id="SSF116846">
    <property type="entry name" value="MIT domain"/>
    <property type="match status" value="1"/>
</dbReference>
<dbReference type="PANTHER" id="PTHR15508:SF8">
    <property type="entry name" value="LD24550P"/>
    <property type="match status" value="1"/>
</dbReference>
<reference evidence="6 7" key="1">
    <citation type="journal article" date="2015" name="Nat. Commun.">
        <title>Lucilia cuprina genome unlocks parasitic fly biology to underpin future interventions.</title>
        <authorList>
            <person name="Anstead C.A."/>
            <person name="Korhonen P.K."/>
            <person name="Young N.D."/>
            <person name="Hall R.S."/>
            <person name="Jex A.R."/>
            <person name="Murali S.C."/>
            <person name="Hughes D.S."/>
            <person name="Lee S.F."/>
            <person name="Perry T."/>
            <person name="Stroehlein A.J."/>
            <person name="Ansell B.R."/>
            <person name="Breugelmans B."/>
            <person name="Hofmann A."/>
            <person name="Qu J."/>
            <person name="Dugan S."/>
            <person name="Lee S.L."/>
            <person name="Chao H."/>
            <person name="Dinh H."/>
            <person name="Han Y."/>
            <person name="Doddapaneni H.V."/>
            <person name="Worley K.C."/>
            <person name="Muzny D.M."/>
            <person name="Ioannidis P."/>
            <person name="Waterhouse R.M."/>
            <person name="Zdobnov E.M."/>
            <person name="James P.J."/>
            <person name="Bagnall N.H."/>
            <person name="Kotze A.C."/>
            <person name="Gibbs R.A."/>
            <person name="Richards S."/>
            <person name="Batterham P."/>
            <person name="Gasser R.B."/>
        </authorList>
    </citation>
    <scope>NUCLEOTIDE SEQUENCE [LARGE SCALE GENOMIC DNA]</scope>
    <source>
        <strain evidence="6 7">LS</strain>
        <tissue evidence="6">Full body</tissue>
    </source>
</reference>
<evidence type="ECO:0000256" key="2">
    <source>
        <dbReference type="ARBA" id="ARBA00022902"/>
    </source>
</evidence>
<protein>
    <recommendedName>
        <fullName evidence="8">Ribosomal protein S6 kinase delta-1</fullName>
    </recommendedName>
</protein>
<dbReference type="OrthoDB" id="1278353at2759"/>
<dbReference type="Gene3D" id="3.30.1520.10">
    <property type="entry name" value="Phox-like domain"/>
    <property type="match status" value="1"/>
</dbReference>
<evidence type="ECO:0008006" key="8">
    <source>
        <dbReference type="Google" id="ProtNLM"/>
    </source>
</evidence>
<feature type="compositionally biased region" description="Basic and acidic residues" evidence="3">
    <location>
        <begin position="183"/>
        <end position="193"/>
    </location>
</feature>
<name>A0A0L0BZJ0_LUCCU</name>
<dbReference type="Proteomes" id="UP000037069">
    <property type="component" value="Unassembled WGS sequence"/>
</dbReference>
<dbReference type="InterPro" id="IPR000719">
    <property type="entry name" value="Prot_kinase_dom"/>
</dbReference>
<evidence type="ECO:0000256" key="3">
    <source>
        <dbReference type="SAM" id="MobiDB-lite"/>
    </source>
</evidence>
<dbReference type="CDD" id="cd06881">
    <property type="entry name" value="PX_SNX15_like"/>
    <property type="match status" value="1"/>
</dbReference>
<dbReference type="SMART" id="SM00220">
    <property type="entry name" value="S_TKc"/>
    <property type="match status" value="1"/>
</dbReference>
<dbReference type="Pfam" id="PF00787">
    <property type="entry name" value="PX"/>
    <property type="match status" value="1"/>
</dbReference>
<sequence length="683" mass="78602">MAPDLGGWIHNFTVTDTQTHKGGYTLYKITSIVFPRSVPQALTQIVVWRRFHDVKRLHRDLKRRHKSLQLPGYLPEPIDCSFFKRFDNDIIQKRKEYILQLLDFAAQHTALYKCHAFAQFFNETTPPNKIQTLVHKAVRGLNKNLEILQDQIDFARKELPDKKTSAVINHVVETTTTATTQQQDEKCNAREQVVEVEDGEEEEEEEEDEEDDSLKAEYSANVKKHPKHFLTPMASIESDDSDYIYEAALEFSQAVQAEANLEYTEAHTRYKRGVDILLYGSKDDNSEERKFIAKAKITKYLARAEDIHERFLKNSHRSLTASPKNNFQLSIDVSGNTASDSSGLYLERPWNHMAKYKVNRLLGNKVLHVTCITEHLKPSYVMKGIEKPSSNSPTQTVFLPQHVPYMVDLLAFFQSDQKIFLLLKLALGGKLSDYVHSINNSLQATQLLNEMNVSGQCRNKPLEVNDLLTNSKQLLQSVSNTLQVVKDLESPPYKSPRRSPRKLPSFHSKIPENQIKMWSQQLLVAIHALHEKSVILSDLHMDNLLLNENGQLLLTYFYQNEGVSSDSCIHKALSPKALDEHFVAPERPLTLRSDWWSYGVILYELFLGLPFKAAHPGQIDLYGFVQYPENAEITDAAKDLLEKLLQQAPEERLDYEKIKKHRYFEGTNWEEVKQNGYNNFTQK</sequence>
<dbReference type="CDD" id="cd02677">
    <property type="entry name" value="MIT_SNX15"/>
    <property type="match status" value="1"/>
</dbReference>
<evidence type="ECO:0000256" key="1">
    <source>
        <dbReference type="ARBA" id="ARBA00022677"/>
    </source>
</evidence>
<dbReference type="GO" id="GO:0005524">
    <property type="term" value="F:ATP binding"/>
    <property type="evidence" value="ECO:0007669"/>
    <property type="project" value="InterPro"/>
</dbReference>
<gene>
    <name evidence="6" type="ORF">FF38_13560</name>
</gene>
<dbReference type="InterPro" id="IPR001683">
    <property type="entry name" value="PX_dom"/>
</dbReference>
<dbReference type="Gene3D" id="1.20.58.80">
    <property type="entry name" value="Phosphotransferase system, lactose/cellobiose-type IIA subunit"/>
    <property type="match status" value="1"/>
</dbReference>
<feature type="region of interest" description="Disordered" evidence="3">
    <location>
        <begin position="179"/>
        <end position="214"/>
    </location>
</feature>
<feature type="domain" description="PX" evidence="5">
    <location>
        <begin position="1"/>
        <end position="128"/>
    </location>
</feature>
<dbReference type="GO" id="GO:0007399">
    <property type="term" value="P:nervous system development"/>
    <property type="evidence" value="ECO:0007669"/>
    <property type="project" value="UniProtKB-KW"/>
</dbReference>
<feature type="domain" description="Protein kinase" evidence="4">
    <location>
        <begin position="356"/>
        <end position="664"/>
    </location>
</feature>
<dbReference type="InterPro" id="IPR036181">
    <property type="entry name" value="MIT_dom_sf"/>
</dbReference>